<organism evidence="1 2">
    <name type="scientific">Candidatus Giovannonibacteria bacterium RIFCSPHIGHO2_12_FULL_43_15</name>
    <dbReference type="NCBI Taxonomy" id="1798341"/>
    <lineage>
        <taxon>Bacteria</taxon>
        <taxon>Candidatus Giovannoniibacteriota</taxon>
    </lineage>
</organism>
<dbReference type="EMBL" id="MFHT01000019">
    <property type="protein sequence ID" value="OGF77412.1"/>
    <property type="molecule type" value="Genomic_DNA"/>
</dbReference>
<name>A0A1F5WNY2_9BACT</name>
<dbReference type="Proteomes" id="UP000177723">
    <property type="component" value="Unassembled WGS sequence"/>
</dbReference>
<gene>
    <name evidence="1" type="ORF">A3F23_03745</name>
</gene>
<evidence type="ECO:0000313" key="2">
    <source>
        <dbReference type="Proteomes" id="UP000177723"/>
    </source>
</evidence>
<dbReference type="AlphaFoldDB" id="A0A1F5WNY2"/>
<protein>
    <submittedName>
        <fullName evidence="1">Uncharacterized protein</fullName>
    </submittedName>
</protein>
<accession>A0A1F5WNY2</accession>
<proteinExistence type="predicted"/>
<comment type="caution">
    <text evidence="1">The sequence shown here is derived from an EMBL/GenBank/DDBJ whole genome shotgun (WGS) entry which is preliminary data.</text>
</comment>
<evidence type="ECO:0000313" key="1">
    <source>
        <dbReference type="EMBL" id="OGF77412.1"/>
    </source>
</evidence>
<sequence>MAKKIMTIEALARITQNEFSGLRKAINDGFENTPSKGDLWEIQADIRHGFKQVGEDIKEVKVVLPPTLRAVGKLELDVKEITKRLERVERKVGLGK</sequence>
<reference evidence="1 2" key="1">
    <citation type="journal article" date="2016" name="Nat. Commun.">
        <title>Thousands of microbial genomes shed light on interconnected biogeochemical processes in an aquifer system.</title>
        <authorList>
            <person name="Anantharaman K."/>
            <person name="Brown C.T."/>
            <person name="Hug L.A."/>
            <person name="Sharon I."/>
            <person name="Castelle C.J."/>
            <person name="Probst A.J."/>
            <person name="Thomas B.C."/>
            <person name="Singh A."/>
            <person name="Wilkins M.J."/>
            <person name="Karaoz U."/>
            <person name="Brodie E.L."/>
            <person name="Williams K.H."/>
            <person name="Hubbard S.S."/>
            <person name="Banfield J.F."/>
        </authorList>
    </citation>
    <scope>NUCLEOTIDE SEQUENCE [LARGE SCALE GENOMIC DNA]</scope>
</reference>